<dbReference type="EMBL" id="DRMN01000268">
    <property type="protein sequence ID" value="HFB55082.1"/>
    <property type="molecule type" value="Genomic_DNA"/>
</dbReference>
<feature type="transmembrane region" description="Helical" evidence="3">
    <location>
        <begin position="109"/>
        <end position="139"/>
    </location>
</feature>
<name>A0A7C3C1G7_9PROT</name>
<sequence length="175" mass="19139">MRTRLSCDPHSGELVVRVTYISGLDIGFGACLLAVLIWLSYIDIKTYRLPNALTFPLIGLGLVQARMFDNYMLPHIAGAVAGYLIFYLVEIAFKASTGKDGLGRGDAKLLAAGGAWCGVLSLPTIILIASLSGLLLIMILKLWKKIPTSNIQIPFGPFLALAIGSVWFIQHFYYF</sequence>
<keyword evidence="3" id="KW-0472">Membrane</keyword>
<dbReference type="InterPro" id="IPR014032">
    <property type="entry name" value="Peptidase_A24A_bac"/>
</dbReference>
<comment type="similarity">
    <text evidence="1 2">Belongs to the peptidase A24 family.</text>
</comment>
<evidence type="ECO:0000256" key="2">
    <source>
        <dbReference type="RuleBase" id="RU003793"/>
    </source>
</evidence>
<dbReference type="AlphaFoldDB" id="A0A7C3C1G7"/>
<dbReference type="InterPro" id="IPR000045">
    <property type="entry name" value="Prepilin_IV_endopep_pep"/>
</dbReference>
<dbReference type="PANTHER" id="PTHR30487:SF0">
    <property type="entry name" value="PREPILIN LEADER PEPTIDASE_N-METHYLTRANSFERASE-RELATED"/>
    <property type="match status" value="1"/>
</dbReference>
<keyword evidence="3" id="KW-1133">Transmembrane helix</keyword>
<gene>
    <name evidence="5" type="ORF">ENJ46_04080</name>
</gene>
<dbReference type="Gene3D" id="1.20.120.1220">
    <property type="match status" value="1"/>
</dbReference>
<dbReference type="PANTHER" id="PTHR30487">
    <property type="entry name" value="TYPE 4 PREPILIN-LIKE PROTEINS LEADER PEPTIDE-PROCESSING ENZYME"/>
    <property type="match status" value="1"/>
</dbReference>
<accession>A0A7C3C1G7</accession>
<reference evidence="5" key="1">
    <citation type="journal article" date="2020" name="mSystems">
        <title>Genome- and Community-Level Interaction Insights into Carbon Utilization and Element Cycling Functions of Hydrothermarchaeota in Hydrothermal Sediment.</title>
        <authorList>
            <person name="Zhou Z."/>
            <person name="Liu Y."/>
            <person name="Xu W."/>
            <person name="Pan J."/>
            <person name="Luo Z.H."/>
            <person name="Li M."/>
        </authorList>
    </citation>
    <scope>NUCLEOTIDE SEQUENCE [LARGE SCALE GENOMIC DNA]</scope>
    <source>
        <strain evidence="5">HyVt-489</strain>
    </source>
</reference>
<dbReference type="GO" id="GO:0006465">
    <property type="term" value="P:signal peptide processing"/>
    <property type="evidence" value="ECO:0007669"/>
    <property type="project" value="TreeGrafter"/>
</dbReference>
<feature type="transmembrane region" description="Helical" evidence="3">
    <location>
        <begin position="20"/>
        <end position="42"/>
    </location>
</feature>
<evidence type="ECO:0000256" key="1">
    <source>
        <dbReference type="ARBA" id="ARBA00005801"/>
    </source>
</evidence>
<dbReference type="InterPro" id="IPR050882">
    <property type="entry name" value="Prepilin_peptidase/N-MTase"/>
</dbReference>
<dbReference type="GO" id="GO:0005886">
    <property type="term" value="C:plasma membrane"/>
    <property type="evidence" value="ECO:0007669"/>
    <property type="project" value="TreeGrafter"/>
</dbReference>
<feature type="transmembrane region" description="Helical" evidence="3">
    <location>
        <begin position="71"/>
        <end position="89"/>
    </location>
</feature>
<feature type="domain" description="Prepilin type IV endopeptidase peptidase" evidence="4">
    <location>
        <begin position="32"/>
        <end position="137"/>
    </location>
</feature>
<dbReference type="Pfam" id="PF01478">
    <property type="entry name" value="Peptidase_A24"/>
    <property type="match status" value="1"/>
</dbReference>
<protein>
    <submittedName>
        <fullName evidence="5">Prepilin peptidase</fullName>
    </submittedName>
</protein>
<feature type="transmembrane region" description="Helical" evidence="3">
    <location>
        <begin position="151"/>
        <end position="169"/>
    </location>
</feature>
<comment type="caution">
    <text evidence="5">The sequence shown here is derived from an EMBL/GenBank/DDBJ whole genome shotgun (WGS) entry which is preliminary data.</text>
</comment>
<evidence type="ECO:0000256" key="3">
    <source>
        <dbReference type="SAM" id="Phobius"/>
    </source>
</evidence>
<dbReference type="Proteomes" id="UP000886042">
    <property type="component" value="Unassembled WGS sequence"/>
</dbReference>
<organism evidence="5">
    <name type="scientific">Hellea balneolensis</name>
    <dbReference type="NCBI Taxonomy" id="287478"/>
    <lineage>
        <taxon>Bacteria</taxon>
        <taxon>Pseudomonadati</taxon>
        <taxon>Pseudomonadota</taxon>
        <taxon>Alphaproteobacteria</taxon>
        <taxon>Maricaulales</taxon>
        <taxon>Robiginitomaculaceae</taxon>
        <taxon>Hellea</taxon>
    </lineage>
</organism>
<evidence type="ECO:0000313" key="5">
    <source>
        <dbReference type="EMBL" id="HFB55082.1"/>
    </source>
</evidence>
<keyword evidence="3" id="KW-0812">Transmembrane</keyword>
<dbReference type="PRINTS" id="PR00864">
    <property type="entry name" value="PREPILNPTASE"/>
</dbReference>
<dbReference type="GO" id="GO:0004190">
    <property type="term" value="F:aspartic-type endopeptidase activity"/>
    <property type="evidence" value="ECO:0007669"/>
    <property type="project" value="InterPro"/>
</dbReference>
<evidence type="ECO:0000259" key="4">
    <source>
        <dbReference type="Pfam" id="PF01478"/>
    </source>
</evidence>
<proteinExistence type="inferred from homology"/>